<sequence>MRKLPSSLFIPFASNVYFRPQKLAHKSDRALAMRLANPSLFILARQLAYSLGQ</sequence>
<reference evidence="1" key="1">
    <citation type="submission" date="2021-02" db="EMBL/GenBank/DDBJ databases">
        <authorList>
            <person name="Cremers G."/>
            <person name="Picone N."/>
        </authorList>
    </citation>
    <scope>NUCLEOTIDE SEQUENCE</scope>
    <source>
        <strain evidence="1">PQ17</strain>
    </source>
</reference>
<protein>
    <submittedName>
        <fullName evidence="1">Uncharacterized protein</fullName>
    </submittedName>
</protein>
<comment type="caution">
    <text evidence="1">The sequence shown here is derived from an EMBL/GenBank/DDBJ whole genome shotgun (WGS) entry which is preliminary data.</text>
</comment>
<keyword evidence="2" id="KW-1185">Reference proteome</keyword>
<proteinExistence type="predicted"/>
<dbReference type="AlphaFoldDB" id="A0A8J2BMN0"/>
<organism evidence="1 2">
    <name type="scientific">Candidatus Methylacidithermus pantelleriae</name>
    <dbReference type="NCBI Taxonomy" id="2744239"/>
    <lineage>
        <taxon>Bacteria</taxon>
        <taxon>Pseudomonadati</taxon>
        <taxon>Verrucomicrobiota</taxon>
        <taxon>Methylacidiphilae</taxon>
        <taxon>Methylacidiphilales</taxon>
        <taxon>Methylacidiphilaceae</taxon>
        <taxon>Candidatus Methylacidithermus</taxon>
    </lineage>
</organism>
<gene>
    <name evidence="1" type="ORF">MPNT_300009</name>
</gene>
<name>A0A8J2BMN0_9BACT</name>
<evidence type="ECO:0000313" key="2">
    <source>
        <dbReference type="Proteomes" id="UP000663859"/>
    </source>
</evidence>
<dbReference type="EMBL" id="CAJNOB010000024">
    <property type="protein sequence ID" value="CAF0699824.1"/>
    <property type="molecule type" value="Genomic_DNA"/>
</dbReference>
<dbReference type="Proteomes" id="UP000663859">
    <property type="component" value="Unassembled WGS sequence"/>
</dbReference>
<accession>A0A8J2BMN0</accession>
<evidence type="ECO:0000313" key="1">
    <source>
        <dbReference type="EMBL" id="CAF0699824.1"/>
    </source>
</evidence>